<dbReference type="CDD" id="cd06915">
    <property type="entry name" value="NTP_transferase_WcbM_like"/>
    <property type="match status" value="1"/>
</dbReference>
<sequence length="234" mass="25613">MLPVAILAGGLATRLRPITKTIPKALVPVAGRPFVLWQLEYLRDQGVSRVVLCTGYRSAQIEQIVGDGSQFGIVVEYSDDGATLLGTGGALGKALPLLGPEFFVLYGDSFLPVSFSTVEQAYYDSDLPGLMTVYRNEGEWDTSNAVFNNGQVLEYNKAKPRHDMAYIDYGLGVLSKSVVEHYCQEKVFDLATVYEALANAGQLAGFEVFERFYEIGSPDGLAQTEEYLRSKASL</sequence>
<dbReference type="AlphaFoldDB" id="A0A381ZDU4"/>
<dbReference type="Gene3D" id="3.90.550.10">
    <property type="entry name" value="Spore Coat Polysaccharide Biosynthesis Protein SpsA, Chain A"/>
    <property type="match status" value="1"/>
</dbReference>
<dbReference type="PANTHER" id="PTHR22572">
    <property type="entry name" value="SUGAR-1-PHOSPHATE GUANYL TRANSFERASE"/>
    <property type="match status" value="1"/>
</dbReference>
<organism evidence="2">
    <name type="scientific">marine metagenome</name>
    <dbReference type="NCBI Taxonomy" id="408172"/>
    <lineage>
        <taxon>unclassified sequences</taxon>
        <taxon>metagenomes</taxon>
        <taxon>ecological metagenomes</taxon>
    </lineage>
</organism>
<name>A0A381ZDU4_9ZZZZ</name>
<evidence type="ECO:0000313" key="2">
    <source>
        <dbReference type="EMBL" id="SVA86937.1"/>
    </source>
</evidence>
<dbReference type="InterPro" id="IPR005835">
    <property type="entry name" value="NTP_transferase_dom"/>
</dbReference>
<dbReference type="Pfam" id="PF00483">
    <property type="entry name" value="NTP_transferase"/>
    <property type="match status" value="1"/>
</dbReference>
<dbReference type="EMBL" id="UINC01020785">
    <property type="protein sequence ID" value="SVA86937.1"/>
    <property type="molecule type" value="Genomic_DNA"/>
</dbReference>
<feature type="domain" description="Nucleotidyl transferase" evidence="1">
    <location>
        <begin position="6"/>
        <end position="139"/>
    </location>
</feature>
<gene>
    <name evidence="2" type="ORF">METZ01_LOCUS139791</name>
</gene>
<dbReference type="SUPFAM" id="SSF53448">
    <property type="entry name" value="Nucleotide-diphospho-sugar transferases"/>
    <property type="match status" value="1"/>
</dbReference>
<dbReference type="InterPro" id="IPR029044">
    <property type="entry name" value="Nucleotide-diphossugar_trans"/>
</dbReference>
<proteinExistence type="predicted"/>
<dbReference type="InterPro" id="IPR050486">
    <property type="entry name" value="Mannose-1P_guanyltransferase"/>
</dbReference>
<reference evidence="2" key="1">
    <citation type="submission" date="2018-05" db="EMBL/GenBank/DDBJ databases">
        <authorList>
            <person name="Lanie J.A."/>
            <person name="Ng W.-L."/>
            <person name="Kazmierczak K.M."/>
            <person name="Andrzejewski T.M."/>
            <person name="Davidsen T.M."/>
            <person name="Wayne K.J."/>
            <person name="Tettelin H."/>
            <person name="Glass J.I."/>
            <person name="Rusch D."/>
            <person name="Podicherti R."/>
            <person name="Tsui H.-C.T."/>
            <person name="Winkler M.E."/>
        </authorList>
    </citation>
    <scope>NUCLEOTIDE SEQUENCE</scope>
</reference>
<accession>A0A381ZDU4</accession>
<protein>
    <recommendedName>
        <fullName evidence="1">Nucleotidyl transferase domain-containing protein</fullName>
    </recommendedName>
</protein>
<evidence type="ECO:0000259" key="1">
    <source>
        <dbReference type="Pfam" id="PF00483"/>
    </source>
</evidence>